<evidence type="ECO:0000256" key="5">
    <source>
        <dbReference type="ARBA" id="ARBA00022989"/>
    </source>
</evidence>
<dbReference type="EMBL" id="QDFT01000055">
    <property type="protein sequence ID" value="PVE62475.1"/>
    <property type="molecule type" value="Genomic_DNA"/>
</dbReference>
<evidence type="ECO:0000256" key="6">
    <source>
        <dbReference type="ARBA" id="ARBA00023136"/>
    </source>
</evidence>
<feature type="domain" description="Bacterial sugar transferase" evidence="8">
    <location>
        <begin position="300"/>
        <end position="489"/>
    </location>
</feature>
<comment type="subcellular location">
    <subcellularLocation>
        <location evidence="1">Membrane</location>
        <topology evidence="1">Multi-pass membrane protein</topology>
    </subcellularLocation>
</comment>
<comment type="similarity">
    <text evidence="2">Belongs to the bacterial sugar transferase family.</text>
</comment>
<keyword evidence="4 7" id="KW-0812">Transmembrane</keyword>
<evidence type="ECO:0000256" key="7">
    <source>
        <dbReference type="SAM" id="Phobius"/>
    </source>
</evidence>
<accession>A0A2T7W0U1</accession>
<comment type="caution">
    <text evidence="9">The sequence shown here is derived from an EMBL/GenBank/DDBJ whole genome shotgun (WGS) entry which is preliminary data.</text>
</comment>
<evidence type="ECO:0000313" key="10">
    <source>
        <dbReference type="Proteomes" id="UP000244649"/>
    </source>
</evidence>
<dbReference type="InterPro" id="IPR003362">
    <property type="entry name" value="Bact_transf"/>
</dbReference>
<dbReference type="Proteomes" id="UP000244649">
    <property type="component" value="Unassembled WGS sequence"/>
</dbReference>
<dbReference type="GO" id="GO:0016020">
    <property type="term" value="C:membrane"/>
    <property type="evidence" value="ECO:0007669"/>
    <property type="project" value="UniProtKB-SubCell"/>
</dbReference>
<feature type="transmembrane region" description="Helical" evidence="7">
    <location>
        <begin position="107"/>
        <end position="127"/>
    </location>
</feature>
<dbReference type="InterPro" id="IPR017475">
    <property type="entry name" value="EPS_sugar_tfrase"/>
</dbReference>
<feature type="transmembrane region" description="Helical" evidence="7">
    <location>
        <begin position="305"/>
        <end position="326"/>
    </location>
</feature>
<protein>
    <submittedName>
        <fullName evidence="9">Polyprenyl glycosylphosphotransferase</fullName>
    </submittedName>
</protein>
<feature type="transmembrane region" description="Helical" evidence="7">
    <location>
        <begin position="133"/>
        <end position="153"/>
    </location>
</feature>
<name>A0A2T7W0U1_MICTE</name>
<evidence type="ECO:0000313" key="9">
    <source>
        <dbReference type="EMBL" id="PVE62475.1"/>
    </source>
</evidence>
<evidence type="ECO:0000256" key="2">
    <source>
        <dbReference type="ARBA" id="ARBA00006464"/>
    </source>
</evidence>
<reference evidence="9 10" key="1">
    <citation type="submission" date="2018-04" db="EMBL/GenBank/DDBJ databases">
        <authorList>
            <person name="Go L.Y."/>
            <person name="Mitchell J.A."/>
        </authorList>
    </citation>
    <scope>NUCLEOTIDE SEQUENCE [LARGE SCALE GENOMIC DNA]</scope>
    <source>
        <strain evidence="9 10">TPD7010</strain>
    </source>
</reference>
<proteinExistence type="inferred from homology"/>
<evidence type="ECO:0000259" key="8">
    <source>
        <dbReference type="Pfam" id="PF02397"/>
    </source>
</evidence>
<feature type="transmembrane region" description="Helical" evidence="7">
    <location>
        <begin position="35"/>
        <end position="56"/>
    </location>
</feature>
<gene>
    <name evidence="9" type="ORF">DC432_14500</name>
</gene>
<keyword evidence="6 7" id="KW-0472">Membrane</keyword>
<dbReference type="PANTHER" id="PTHR30576:SF10">
    <property type="entry name" value="SLL5057 PROTEIN"/>
    <property type="match status" value="1"/>
</dbReference>
<feature type="transmembrane region" description="Helical" evidence="7">
    <location>
        <begin position="68"/>
        <end position="87"/>
    </location>
</feature>
<dbReference type="RefSeq" id="WP_116538478.1">
    <property type="nucleotide sequence ID" value="NZ_QDFT01000055.1"/>
</dbReference>
<keyword evidence="5 7" id="KW-1133">Transmembrane helix</keyword>
<dbReference type="Pfam" id="PF02397">
    <property type="entry name" value="Bac_transf"/>
    <property type="match status" value="1"/>
</dbReference>
<dbReference type="PANTHER" id="PTHR30576">
    <property type="entry name" value="COLANIC BIOSYNTHESIS UDP-GLUCOSE LIPID CARRIER TRANSFERASE"/>
    <property type="match status" value="1"/>
</dbReference>
<dbReference type="AlphaFoldDB" id="A0A2T7W0U1"/>
<evidence type="ECO:0000256" key="3">
    <source>
        <dbReference type="ARBA" id="ARBA00022679"/>
    </source>
</evidence>
<evidence type="ECO:0000256" key="1">
    <source>
        <dbReference type="ARBA" id="ARBA00004141"/>
    </source>
</evidence>
<dbReference type="GO" id="GO:0016780">
    <property type="term" value="F:phosphotransferase activity, for other substituted phosphate groups"/>
    <property type="evidence" value="ECO:0007669"/>
    <property type="project" value="TreeGrafter"/>
</dbReference>
<evidence type="ECO:0000256" key="4">
    <source>
        <dbReference type="ARBA" id="ARBA00022692"/>
    </source>
</evidence>
<dbReference type="NCBIfam" id="TIGR03025">
    <property type="entry name" value="EPS_sugtrans"/>
    <property type="match status" value="1"/>
</dbReference>
<keyword evidence="3 9" id="KW-0808">Transferase</keyword>
<organism evidence="9 10">
    <name type="scientific">Microbacterium testaceum</name>
    <name type="common">Aureobacterium testaceum</name>
    <name type="synonym">Brevibacterium testaceum</name>
    <dbReference type="NCBI Taxonomy" id="2033"/>
    <lineage>
        <taxon>Bacteria</taxon>
        <taxon>Bacillati</taxon>
        <taxon>Actinomycetota</taxon>
        <taxon>Actinomycetes</taxon>
        <taxon>Micrococcales</taxon>
        <taxon>Microbacteriaceae</taxon>
        <taxon>Microbacterium</taxon>
    </lineage>
</organism>
<sequence>MTITRRHDDTIEIVDADSTQPARERERWARAYGRLLVVIDNAVVFTALSAAAVIGTQPTILPALDGRVQVPVLVPLAVLAAAMLVTLSMTGSRAPRVYGVGSREYRAVLLSVVFTFAGVALVAYVVSLHGLHAILAVGGVFTAAGLITARFAARRWLLRQRRRGRMSHRVLVVGSPAVAGPLSDDLRRAPGAGLQVVGAYDPSGTAADADGAAARAIAAEVVAALGVLGADTVLISSANELTPATVRELSWHLEPGRQHLVVAPSLTDIGGPRIHARPVNGLPLLHVETPRYAGGRLHVKRLFDIVASASLIVVLSPVLLVIAALVRSTSPGGVLFRQERIGLQGETFAMLKFRSMYADAEQRLAELHARERGEGNSVMFKMKDDPRVTAVGGILRRFSLDELPQLFNVLSGSMSLVGPRPPLRREVELYGRSVHRRFLVKPGITGLWQVSGRSDLGWDETVRLDLFYVENWTLTGDLAILLRTVKAVLRSEGAY</sequence>